<dbReference type="GO" id="GO:0008270">
    <property type="term" value="F:zinc ion binding"/>
    <property type="evidence" value="ECO:0007669"/>
    <property type="project" value="UniProtKB-KW"/>
</dbReference>
<reference evidence="7 8" key="1">
    <citation type="journal article" date="2021" name="Elife">
        <title>Chloroplast acquisition without the gene transfer in kleptoplastic sea slugs, Plakobranchus ocellatus.</title>
        <authorList>
            <person name="Maeda T."/>
            <person name="Takahashi S."/>
            <person name="Yoshida T."/>
            <person name="Shimamura S."/>
            <person name="Takaki Y."/>
            <person name="Nagai Y."/>
            <person name="Toyoda A."/>
            <person name="Suzuki Y."/>
            <person name="Arimoto A."/>
            <person name="Ishii H."/>
            <person name="Satoh N."/>
            <person name="Nishiyama T."/>
            <person name="Hasebe M."/>
            <person name="Maruyama T."/>
            <person name="Minagawa J."/>
            <person name="Obokata J."/>
            <person name="Shigenobu S."/>
        </authorList>
    </citation>
    <scope>NUCLEOTIDE SEQUENCE [LARGE SCALE GENOMIC DNA]</scope>
</reference>
<feature type="region of interest" description="Disordered" evidence="5">
    <location>
        <begin position="280"/>
        <end position="299"/>
    </location>
</feature>
<feature type="compositionally biased region" description="Polar residues" evidence="5">
    <location>
        <begin position="602"/>
        <end position="620"/>
    </location>
</feature>
<dbReference type="SMART" id="SM00107">
    <property type="entry name" value="BTK"/>
    <property type="match status" value="1"/>
</dbReference>
<feature type="compositionally biased region" description="Basic and acidic residues" evidence="5">
    <location>
        <begin position="795"/>
        <end position="805"/>
    </location>
</feature>
<evidence type="ECO:0000313" key="7">
    <source>
        <dbReference type="EMBL" id="GFO17598.1"/>
    </source>
</evidence>
<feature type="compositionally biased region" description="Polar residues" evidence="5">
    <location>
        <begin position="691"/>
        <end position="700"/>
    </location>
</feature>
<dbReference type="InterPro" id="IPR001562">
    <property type="entry name" value="Znf_Btk_motif"/>
</dbReference>
<comment type="caution">
    <text evidence="7">The sequence shown here is derived from an EMBL/GenBank/DDBJ whole genome shotgun (WGS) entry which is preliminary data.</text>
</comment>
<keyword evidence="3" id="KW-0862">Zinc</keyword>
<proteinExistence type="predicted"/>
<feature type="compositionally biased region" description="Polar residues" evidence="5">
    <location>
        <begin position="284"/>
        <end position="299"/>
    </location>
</feature>
<dbReference type="Pfam" id="PF00169">
    <property type="entry name" value="PH"/>
    <property type="match status" value="1"/>
</dbReference>
<feature type="region of interest" description="Disordered" evidence="5">
    <location>
        <begin position="465"/>
        <end position="928"/>
    </location>
</feature>
<evidence type="ECO:0000259" key="6">
    <source>
        <dbReference type="PROSITE" id="PS50003"/>
    </source>
</evidence>
<sequence>MAPLFDMVTKSVLKDIRLFLDIISSSSGCHFRGIEAPILLKEGFLIKRAQGRKKFGLKNFKKRFFRLTNQSLSYSKHKGEKCLFDIPINDILVVESLAESSFKMKYMFQVVHAQTALYIQASNCVEEKEWLDILMKICKSNKNRLKFYHPAAFVNGHWLCCKSYEQTTPGCSPVSGGLPLADVQADIDSDREVEKIHSLFLNEIDKLDALQANENLSRLFHGTGRKSSRLTSHWNRRRRRRTFWMLMNFIHRDACGSQAVYTGEAAEPLPWQQDLSKDGITPSVPISPTHSNGYQQGSPVSMSSNSYGVLTLGASIEDPGTCYVTLLEIQRCVITLEQEHIQYMRSVQRRTVIGSIDTPIGDESCADLVRNIYRSSERLSRHGSRSSNASNLSYRSYRGSRSRGGSFRERERMGGGGGVGERRSKEPAEGVRKSLSGDVSSSSRNLGVEFKSEVKKAASYDVMSCDAEDDGPRKANIAGIPFRTDKKPMFTLGRKETESFSDSSRTESNSGNAALSVSSGGKESVKGMQRSTSKPGRKDSNAEADDVFLSDSFASASPAGLHNPPSIRSAVQSKVPELGSCAQEGGAPPSNVALPGPYGENPSENSAGISAEQSSLSQRDQLCAQPNIERETSAGVSTDQRSQGQRDSRETSAGVSTDQRSLGQRDLRETSEGVSTDQRSLGQRDLRETSAGISTDQRSLGQRDLRETSAGISPDQRSLGQTDLRETSEGVSADQRSLGQRDLRETSEGISADQRSLGQRDQLHIEKSDREHSVGSSIQQCSPSKSGQLSSQRISESRRNTHPDFLKPSSNSQRTSRFSLPLSMPPHLAASGRDAAVSDITGVRNIAESDKGQNVEESSEFVSASEQGSSMPLDRPVLASGHLASHSAGSDSYKKGHEHEGNRFEDTDVLREQVKPDQGNDLICQGPSWQSDFPGSLRLLSSSSCSTASSAASSPSTPLPPSSAAPASASAADQPSSPTSAATSSSPNLSQRLPPEVLTEEVAKNGSCNADVHYV</sequence>
<feature type="compositionally biased region" description="Polar residues" evidence="5">
    <location>
        <begin position="774"/>
        <end position="794"/>
    </location>
</feature>
<feature type="compositionally biased region" description="Polar residues" evidence="5">
    <location>
        <begin position="651"/>
        <end position="662"/>
    </location>
</feature>
<dbReference type="InterPro" id="IPR011993">
    <property type="entry name" value="PH-like_dom_sf"/>
</dbReference>
<feature type="compositionally biased region" description="Low complexity" evidence="5">
    <location>
        <begin position="940"/>
        <end position="956"/>
    </location>
</feature>
<evidence type="ECO:0000256" key="1">
    <source>
        <dbReference type="ARBA" id="ARBA00022723"/>
    </source>
</evidence>
<accession>A0AAV4BEJ4</accession>
<evidence type="ECO:0000313" key="8">
    <source>
        <dbReference type="Proteomes" id="UP000735302"/>
    </source>
</evidence>
<feature type="compositionally biased region" description="Polar residues" evidence="5">
    <location>
        <begin position="672"/>
        <end position="681"/>
    </location>
</feature>
<dbReference type="Gene3D" id="2.30.29.30">
    <property type="entry name" value="Pleckstrin-homology domain (PH domain)/Phosphotyrosine-binding domain (PTB)"/>
    <property type="match status" value="1"/>
</dbReference>
<feature type="compositionally biased region" description="Basic and acidic residues" evidence="5">
    <location>
        <begin position="420"/>
        <end position="432"/>
    </location>
</feature>
<dbReference type="GO" id="GO:0035556">
    <property type="term" value="P:intracellular signal transduction"/>
    <property type="evidence" value="ECO:0007669"/>
    <property type="project" value="InterPro"/>
</dbReference>
<feature type="compositionally biased region" description="Polar residues" evidence="5">
    <location>
        <begin position="634"/>
        <end position="643"/>
    </location>
</feature>
<protein>
    <submittedName>
        <fullName evidence="7">Ras GTPase-activating protein 3</fullName>
    </submittedName>
</protein>
<feature type="domain" description="PH" evidence="6">
    <location>
        <begin position="38"/>
        <end position="139"/>
    </location>
</feature>
<keyword evidence="8" id="KW-1185">Reference proteome</keyword>
<dbReference type="PROSITE" id="PS51113">
    <property type="entry name" value="ZF_BTK"/>
    <property type="match status" value="1"/>
</dbReference>
<dbReference type="PANTHER" id="PTHR10194">
    <property type="entry name" value="RAS GTPASE-ACTIVATING PROTEINS"/>
    <property type="match status" value="1"/>
</dbReference>
<dbReference type="AlphaFoldDB" id="A0AAV4BEJ4"/>
<dbReference type="EMBL" id="BLXT01004836">
    <property type="protein sequence ID" value="GFO17598.1"/>
    <property type="molecule type" value="Genomic_DNA"/>
</dbReference>
<evidence type="ECO:0000256" key="5">
    <source>
        <dbReference type="SAM" id="MobiDB-lite"/>
    </source>
</evidence>
<evidence type="ECO:0000256" key="3">
    <source>
        <dbReference type="ARBA" id="ARBA00022833"/>
    </source>
</evidence>
<dbReference type="Proteomes" id="UP000735302">
    <property type="component" value="Unassembled WGS sequence"/>
</dbReference>
<feature type="region of interest" description="Disordered" evidence="5">
    <location>
        <begin position="377"/>
        <end position="445"/>
    </location>
</feature>
<dbReference type="SMART" id="SM00233">
    <property type="entry name" value="PH"/>
    <property type="match status" value="1"/>
</dbReference>
<evidence type="ECO:0000256" key="2">
    <source>
        <dbReference type="ARBA" id="ARBA00022771"/>
    </source>
</evidence>
<feature type="compositionally biased region" description="Polar residues" evidence="5">
    <location>
        <begin position="500"/>
        <end position="515"/>
    </location>
</feature>
<evidence type="ECO:0000256" key="4">
    <source>
        <dbReference type="PROSITE-ProRule" id="PRU00432"/>
    </source>
</evidence>
<dbReference type="Pfam" id="PF00779">
    <property type="entry name" value="BTK"/>
    <property type="match status" value="1"/>
</dbReference>
<feature type="compositionally biased region" description="Basic and acidic residues" evidence="5">
    <location>
        <begin position="483"/>
        <end position="498"/>
    </location>
</feature>
<dbReference type="SUPFAM" id="SSF50729">
    <property type="entry name" value="PH domain-like"/>
    <property type="match status" value="1"/>
</dbReference>
<feature type="compositionally biased region" description="Polar residues" evidence="5">
    <location>
        <begin position="808"/>
        <end position="818"/>
    </location>
</feature>
<gene>
    <name evidence="7" type="ORF">PoB_004410300</name>
</gene>
<feature type="compositionally biased region" description="Basic and acidic residues" evidence="5">
    <location>
        <begin position="761"/>
        <end position="773"/>
    </location>
</feature>
<dbReference type="InterPro" id="IPR001849">
    <property type="entry name" value="PH_domain"/>
</dbReference>
<feature type="region of interest" description="Disordered" evidence="5">
    <location>
        <begin position="940"/>
        <end position="1015"/>
    </location>
</feature>
<dbReference type="PROSITE" id="PS50003">
    <property type="entry name" value="PH_DOMAIN"/>
    <property type="match status" value="1"/>
</dbReference>
<feature type="compositionally biased region" description="Basic and acidic residues" evidence="5">
    <location>
        <begin position="892"/>
        <end position="915"/>
    </location>
</feature>
<dbReference type="InterPro" id="IPR039360">
    <property type="entry name" value="Ras_GTPase"/>
</dbReference>
<keyword evidence="1" id="KW-0479">Metal-binding</keyword>
<feature type="compositionally biased region" description="Low complexity" evidence="5">
    <location>
        <begin position="878"/>
        <end position="890"/>
    </location>
</feature>
<organism evidence="7 8">
    <name type="scientific">Plakobranchus ocellatus</name>
    <dbReference type="NCBI Taxonomy" id="259542"/>
    <lineage>
        <taxon>Eukaryota</taxon>
        <taxon>Metazoa</taxon>
        <taxon>Spiralia</taxon>
        <taxon>Lophotrochozoa</taxon>
        <taxon>Mollusca</taxon>
        <taxon>Gastropoda</taxon>
        <taxon>Heterobranchia</taxon>
        <taxon>Euthyneura</taxon>
        <taxon>Panpulmonata</taxon>
        <taxon>Sacoglossa</taxon>
        <taxon>Placobranchoidea</taxon>
        <taxon>Plakobranchidae</taxon>
        <taxon>Plakobranchus</taxon>
    </lineage>
</organism>
<feature type="compositionally biased region" description="Low complexity" evidence="5">
    <location>
        <begin position="964"/>
        <end position="990"/>
    </location>
</feature>
<name>A0AAV4BEJ4_9GAST</name>
<feature type="compositionally biased region" description="Low complexity" evidence="5">
    <location>
        <begin position="393"/>
        <end position="405"/>
    </location>
</feature>
<dbReference type="PANTHER" id="PTHR10194:SF148">
    <property type="entry name" value="GTPASE-ACTIVATING PROTEIN"/>
    <property type="match status" value="1"/>
</dbReference>
<keyword evidence="2 4" id="KW-0863">Zinc-finger</keyword>